<accession>A0A9W2VN07</accession>
<feature type="compositionally biased region" description="Basic and acidic residues" evidence="1">
    <location>
        <begin position="167"/>
        <end position="177"/>
    </location>
</feature>
<reference evidence="3 4" key="1">
    <citation type="submission" date="2025-04" db="UniProtKB">
        <authorList>
            <consortium name="RefSeq"/>
        </authorList>
    </citation>
    <scope>IDENTIFICATION</scope>
    <source>
        <tissue evidence="3 4">Whole blood</tissue>
    </source>
</reference>
<dbReference type="Proteomes" id="UP001165780">
    <property type="component" value="Unplaced"/>
</dbReference>
<dbReference type="RefSeq" id="XP_053760014.1">
    <property type="nucleotide sequence ID" value="XM_053904039.1"/>
</dbReference>
<gene>
    <name evidence="3 4" type="primary">LOC109248727</name>
</gene>
<evidence type="ECO:0000313" key="2">
    <source>
        <dbReference type="Proteomes" id="UP001165780"/>
    </source>
</evidence>
<feature type="compositionally biased region" description="Basic and acidic residues" evidence="1">
    <location>
        <begin position="275"/>
        <end position="285"/>
    </location>
</feature>
<feature type="compositionally biased region" description="Basic and acidic residues" evidence="1">
    <location>
        <begin position="36"/>
        <end position="46"/>
    </location>
</feature>
<evidence type="ECO:0000313" key="3">
    <source>
        <dbReference type="RefSeq" id="XP_053760013.1"/>
    </source>
</evidence>
<sequence>MKEPRTPEAEGQRPDVISSTMGETLAPGADGGCALEIRRAAGERGRRGATPTRSRQGSPAPSRGQRRRGSHGLQAEQRPPGPAGEAVLTCPWARTVTAAPPGKGWGARVGRRHPDGRTARSGGRGARTADWLPGSRRLARPDAAAPGARSGSLSHAGGPAARWLTRRQREPAPERSRSPSGSRRRRRGGATGSVTRSPGSSCGGGGGARCGTGGFAAWRKTAGSPAAARAGCREQRPRRDRRELLAPRRREGGRVRPPVGGGPGGLEVASRGPRRTGDREGELRRSPARGCTCPDRP</sequence>
<dbReference type="RefSeq" id="XP_053760013.1">
    <property type="nucleotide sequence ID" value="XM_053904038.1"/>
</dbReference>
<protein>
    <submittedName>
        <fullName evidence="3 4">Collagen alpha-1(I) chain-like</fullName>
    </submittedName>
</protein>
<proteinExistence type="predicted"/>
<evidence type="ECO:0000313" key="4">
    <source>
        <dbReference type="RefSeq" id="XP_053760014.1"/>
    </source>
</evidence>
<feature type="region of interest" description="Disordered" evidence="1">
    <location>
        <begin position="1"/>
        <end position="297"/>
    </location>
</feature>
<feature type="compositionally biased region" description="Basic and acidic residues" evidence="1">
    <location>
        <begin position="1"/>
        <end position="13"/>
    </location>
</feature>
<dbReference type="AlphaFoldDB" id="A0A9W2VN07"/>
<feature type="compositionally biased region" description="Gly residues" evidence="1">
    <location>
        <begin position="201"/>
        <end position="214"/>
    </location>
</feature>
<evidence type="ECO:0000256" key="1">
    <source>
        <dbReference type="SAM" id="MobiDB-lite"/>
    </source>
</evidence>
<dbReference type="GeneID" id="109248727"/>
<feature type="compositionally biased region" description="Basic and acidic residues" evidence="1">
    <location>
        <begin position="231"/>
        <end position="254"/>
    </location>
</feature>
<organism evidence="2 4">
    <name type="scientific">Panthera pardus</name>
    <name type="common">Leopard</name>
    <name type="synonym">Felis pardus</name>
    <dbReference type="NCBI Taxonomy" id="9691"/>
    <lineage>
        <taxon>Eukaryota</taxon>
        <taxon>Metazoa</taxon>
        <taxon>Chordata</taxon>
        <taxon>Craniata</taxon>
        <taxon>Vertebrata</taxon>
        <taxon>Euteleostomi</taxon>
        <taxon>Mammalia</taxon>
        <taxon>Eutheria</taxon>
        <taxon>Laurasiatheria</taxon>
        <taxon>Carnivora</taxon>
        <taxon>Feliformia</taxon>
        <taxon>Felidae</taxon>
        <taxon>Pantherinae</taxon>
        <taxon>Panthera</taxon>
    </lineage>
</organism>
<name>A0A9W2VN07_PANPR</name>
<keyword evidence="2" id="KW-1185">Reference proteome</keyword>